<reference evidence="1 2" key="1">
    <citation type="submission" date="2016-10" db="EMBL/GenBank/DDBJ databases">
        <authorList>
            <person name="de Groot N.N."/>
        </authorList>
    </citation>
    <scope>NUCLEOTIDE SEQUENCE [LARGE SCALE GENOMIC DNA]</scope>
    <source>
        <strain evidence="1 2">IBRC-M10418</strain>
    </source>
</reference>
<dbReference type="OrthoDB" id="374778at2157"/>
<protein>
    <submittedName>
        <fullName evidence="1">Uncharacterized protein</fullName>
    </submittedName>
</protein>
<accession>A0A1H6JEN8</accession>
<dbReference type="RefSeq" id="WP_092817601.1">
    <property type="nucleotide sequence ID" value="NZ_FNWU01000012.1"/>
</dbReference>
<evidence type="ECO:0000313" key="2">
    <source>
        <dbReference type="Proteomes" id="UP000199215"/>
    </source>
</evidence>
<dbReference type="STRING" id="1267564.SAMN05192561_11230"/>
<keyword evidence="2" id="KW-1185">Reference proteome</keyword>
<proteinExistence type="predicted"/>
<dbReference type="EMBL" id="FNWU01000012">
    <property type="protein sequence ID" value="SEH60703.1"/>
    <property type="molecule type" value="Genomic_DNA"/>
</dbReference>
<dbReference type="AlphaFoldDB" id="A0A1H6JEN8"/>
<organism evidence="1 2">
    <name type="scientific">Halopenitus malekzadehii</name>
    <dbReference type="NCBI Taxonomy" id="1267564"/>
    <lineage>
        <taxon>Archaea</taxon>
        <taxon>Methanobacteriati</taxon>
        <taxon>Methanobacteriota</taxon>
        <taxon>Stenosarchaea group</taxon>
        <taxon>Halobacteria</taxon>
        <taxon>Halobacteriales</taxon>
        <taxon>Haloferacaceae</taxon>
        <taxon>Halopenitus</taxon>
    </lineage>
</organism>
<name>A0A1H6JEN8_9EURY</name>
<sequence length="95" mass="10621">MSGVRELHEMKAEIAQHVGTDPDRYGEGCGHKQLLASEVRLVSEKLGMNLSDQPRQHVRDALMIRTGRDDRTGVSFYDSRDVEAILNELEAIVDG</sequence>
<dbReference type="Proteomes" id="UP000199215">
    <property type="component" value="Unassembled WGS sequence"/>
</dbReference>
<gene>
    <name evidence="1" type="ORF">SAMN05192561_11230</name>
</gene>
<evidence type="ECO:0000313" key="1">
    <source>
        <dbReference type="EMBL" id="SEH60703.1"/>
    </source>
</evidence>